<feature type="compositionally biased region" description="Polar residues" evidence="1">
    <location>
        <begin position="24"/>
        <end position="38"/>
    </location>
</feature>
<dbReference type="PANTHER" id="PTHR37166">
    <property type="entry name" value="PROTEIN FLAG"/>
    <property type="match status" value="1"/>
</dbReference>
<dbReference type="OrthoDB" id="5741693at2"/>
<protein>
    <submittedName>
        <fullName evidence="2">Flagellar protein FlaG protein</fullName>
    </submittedName>
</protein>
<keyword evidence="2" id="KW-0282">Flagellum</keyword>
<dbReference type="Gene3D" id="3.30.160.170">
    <property type="entry name" value="FlaG-like"/>
    <property type="match status" value="1"/>
</dbReference>
<organism evidence="2 3">
    <name type="scientific">Alteromonas naphthalenivorans</name>
    <dbReference type="NCBI Taxonomy" id="715451"/>
    <lineage>
        <taxon>Bacteria</taxon>
        <taxon>Pseudomonadati</taxon>
        <taxon>Pseudomonadota</taxon>
        <taxon>Gammaproteobacteria</taxon>
        <taxon>Alteromonadales</taxon>
        <taxon>Alteromonadaceae</taxon>
        <taxon>Alteromonas/Salinimonas group</taxon>
        <taxon>Alteromonas</taxon>
    </lineage>
</organism>
<evidence type="ECO:0000256" key="1">
    <source>
        <dbReference type="SAM" id="MobiDB-lite"/>
    </source>
</evidence>
<gene>
    <name evidence="2" type="ordered locus">ambt_13430</name>
</gene>
<dbReference type="EMBL" id="CP002339">
    <property type="protein sequence ID" value="AEF04204.1"/>
    <property type="molecule type" value="Genomic_DNA"/>
</dbReference>
<keyword evidence="3" id="KW-1185">Reference proteome</keyword>
<dbReference type="PANTHER" id="PTHR37166:SF1">
    <property type="entry name" value="PROTEIN FLAG"/>
    <property type="match status" value="1"/>
</dbReference>
<dbReference type="eggNOG" id="COG1334">
    <property type="taxonomic scope" value="Bacteria"/>
</dbReference>
<sequence>MEIVNNQTGQAFALASESAPVSKVASNESSAKASNDSENNSAGQQQANSSQTNSALKNDVSSVQNLPQGSNPSADKVSGEENQASLENAVQEVESFLQTQNRNLAFSIDDETKRSVVTVKDSESGDVIRQIPSEEVLALAERIQDLQQDVGDSVGVFINNRV</sequence>
<dbReference type="KEGG" id="alt:ambt_13430"/>
<feature type="compositionally biased region" description="Polar residues" evidence="1">
    <location>
        <begin position="59"/>
        <end position="73"/>
    </location>
</feature>
<evidence type="ECO:0000313" key="3">
    <source>
        <dbReference type="Proteomes" id="UP000000683"/>
    </source>
</evidence>
<name>F5ZE92_ALTNA</name>
<accession>F5ZE92</accession>
<dbReference type="Pfam" id="PF03646">
    <property type="entry name" value="FlaG"/>
    <property type="match status" value="1"/>
</dbReference>
<dbReference type="SUPFAM" id="SSF160214">
    <property type="entry name" value="FlaG-like"/>
    <property type="match status" value="1"/>
</dbReference>
<keyword evidence="2" id="KW-0969">Cilium</keyword>
<feature type="compositionally biased region" description="Low complexity" evidence="1">
    <location>
        <begin position="39"/>
        <end position="55"/>
    </location>
</feature>
<dbReference type="RefSeq" id="WP_013785134.1">
    <property type="nucleotide sequence ID" value="NC_015554.1"/>
</dbReference>
<feature type="region of interest" description="Disordered" evidence="1">
    <location>
        <begin position="1"/>
        <end position="87"/>
    </location>
</feature>
<dbReference type="InterPro" id="IPR005186">
    <property type="entry name" value="FlaG"/>
</dbReference>
<dbReference type="InterPro" id="IPR035924">
    <property type="entry name" value="FlaG-like_sf"/>
</dbReference>
<evidence type="ECO:0000313" key="2">
    <source>
        <dbReference type="EMBL" id="AEF04204.1"/>
    </source>
</evidence>
<reference evidence="2 3" key="1">
    <citation type="journal article" date="2011" name="J. Bacteriol.">
        <title>Complete genome sequence of the polycyclic aromatic hydrocarbon-degrading bacterium Alteromonas sp. strain SN2.</title>
        <authorList>
            <person name="Jin H.M."/>
            <person name="Jeong H."/>
            <person name="Moon E.J."/>
            <person name="Math R.K."/>
            <person name="Lee K."/>
            <person name="Kim H.J."/>
            <person name="Jeon C.O."/>
            <person name="Oh T.K."/>
            <person name="Kim J.F."/>
        </authorList>
    </citation>
    <scope>NUCLEOTIDE SEQUENCE [LARGE SCALE GENOMIC DNA]</scope>
    <source>
        <strain evidence="3">JCM 17741 / KACC 18427 / KCTC 11700BP / SN2</strain>
    </source>
</reference>
<dbReference type="Proteomes" id="UP000000683">
    <property type="component" value="Chromosome"/>
</dbReference>
<dbReference type="HOGENOM" id="CLU_120910_0_0_6"/>
<dbReference type="AlphaFoldDB" id="F5ZE92"/>
<keyword evidence="2" id="KW-0966">Cell projection</keyword>
<feature type="compositionally biased region" description="Polar residues" evidence="1">
    <location>
        <begin position="1"/>
        <end position="10"/>
    </location>
</feature>
<proteinExistence type="predicted"/>